<dbReference type="Pfam" id="PF13087">
    <property type="entry name" value="AAA_12"/>
    <property type="match status" value="1"/>
</dbReference>
<evidence type="ECO:0000256" key="8">
    <source>
        <dbReference type="ARBA" id="ARBA00022840"/>
    </source>
</evidence>
<dbReference type="KEGG" id="ruv:EC9_52680"/>
<evidence type="ECO:0000256" key="7">
    <source>
        <dbReference type="ARBA" id="ARBA00022806"/>
    </source>
</evidence>
<dbReference type="FunFam" id="3.40.50.300:FF:000326">
    <property type="entry name" value="P-loop containing nucleoside triphosphate hydrolase"/>
    <property type="match status" value="1"/>
</dbReference>
<dbReference type="OrthoDB" id="9757917at2"/>
<evidence type="ECO:0000313" key="13">
    <source>
        <dbReference type="EMBL" id="QDS91049.1"/>
    </source>
</evidence>
<feature type="compositionally biased region" description="Basic and acidic residues" evidence="9">
    <location>
        <begin position="1"/>
        <end position="15"/>
    </location>
</feature>
<comment type="similarity">
    <text evidence="2">Belongs to the DNA2/NAM7 helicase family.</text>
</comment>
<dbReference type="GO" id="GO:0005737">
    <property type="term" value="C:cytoplasm"/>
    <property type="evidence" value="ECO:0007669"/>
    <property type="project" value="UniProtKB-SubCell"/>
</dbReference>
<dbReference type="InterPro" id="IPR047187">
    <property type="entry name" value="SF1_C_Upf1"/>
</dbReference>
<accession>A0A517M861</accession>
<dbReference type="PANTHER" id="PTHR43788">
    <property type="entry name" value="DNA2/NAM7 HELICASE FAMILY MEMBER"/>
    <property type="match status" value="1"/>
</dbReference>
<keyword evidence="4" id="KW-0963">Cytoplasm</keyword>
<proteinExistence type="inferred from homology"/>
<evidence type="ECO:0000259" key="11">
    <source>
        <dbReference type="Pfam" id="PF13087"/>
    </source>
</evidence>
<feature type="domain" description="DNA2/NAM7 helicase helicase" evidence="10">
    <location>
        <begin position="162"/>
        <end position="379"/>
    </location>
</feature>
<keyword evidence="7 13" id="KW-0347">Helicase</keyword>
<feature type="domain" description="Helicase SMUBP-2/HCS1 1B" evidence="12">
    <location>
        <begin position="14"/>
        <end position="103"/>
    </location>
</feature>
<evidence type="ECO:0000256" key="1">
    <source>
        <dbReference type="ARBA" id="ARBA00004496"/>
    </source>
</evidence>
<keyword evidence="8" id="KW-0067">ATP-binding</keyword>
<dbReference type="GO" id="GO:0005694">
    <property type="term" value="C:chromosome"/>
    <property type="evidence" value="ECO:0007669"/>
    <property type="project" value="UniProtKB-ARBA"/>
</dbReference>
<comment type="subcellular location">
    <subcellularLocation>
        <location evidence="1">Cytoplasm</location>
    </subcellularLocation>
</comment>
<dbReference type="Gene3D" id="2.40.30.270">
    <property type="match status" value="1"/>
</dbReference>
<evidence type="ECO:0000313" key="14">
    <source>
        <dbReference type="Proteomes" id="UP000319557"/>
    </source>
</evidence>
<dbReference type="Gene3D" id="3.40.50.300">
    <property type="entry name" value="P-loop containing nucleotide triphosphate hydrolases"/>
    <property type="match status" value="2"/>
</dbReference>
<dbReference type="RefSeq" id="WP_145348749.1">
    <property type="nucleotide sequence ID" value="NZ_CP036261.1"/>
</dbReference>
<keyword evidence="6 13" id="KW-0378">Hydrolase</keyword>
<dbReference type="SUPFAM" id="SSF52540">
    <property type="entry name" value="P-loop containing nucleoside triphosphate hydrolases"/>
    <property type="match status" value="1"/>
</dbReference>
<dbReference type="GO" id="GO:0016787">
    <property type="term" value="F:hydrolase activity"/>
    <property type="evidence" value="ECO:0007669"/>
    <property type="project" value="UniProtKB-KW"/>
</dbReference>
<sequence>MESVAERLRMDERRQRASGKQAESYGETLLDLVVSDHDTGLGGRYLLSFVKRNRNLQLPWNRFKVGSPVIVAAQDDHSIDSMPGVVSRRNNESIQVALDQWPDGDVYRIDMSPDEVTRVRQHQALATVRTSRGRLAQLRDVLLGEREPAFGKLPEILISSRLNQSQQEAIRFALSARDVAIIHGPPGTGKTTTVVEMIRYAVGRGDTVLACAPSNTAVDNLVTRLVQAGSKVVRLGHPARVNQDLQLHTLDGQAANDPAMRVVSEMMRESEELFRQLGRYTRAKPDKGHKQSLRREACRLRDDARLMERQVIQNVIDRADIVCATTTFDGQILGDRTFDLAVVDEACQSTEPGNWPVVTRADRIVLAGDHCQLPPTVLSVEAANEGFAISMMQRLVEHYGDAITRQLNVQYRMHNHVMDFASQQFYDGSLVADPSVASHRLSDLESIDLLPETDQPVTYYDSAGAGWDEELEPDGLSKRNPQEAILVLRKAHELREAGVAAEDIGIIAPYAAQVRLLRQRCQHPRIEIDTVDGFQGREKEAILISLVRSNAIGEIGFLADKRRMNVALTRARRKLIVVGDSATLGANPFYTEFLEYVEAIGGYHSVWEEL</sequence>
<dbReference type="CDD" id="cd18808">
    <property type="entry name" value="SF1_C_Upf1"/>
    <property type="match status" value="1"/>
</dbReference>
<keyword evidence="5" id="KW-0547">Nucleotide-binding</keyword>
<dbReference type="EMBL" id="CP036261">
    <property type="protein sequence ID" value="QDS91049.1"/>
    <property type="molecule type" value="Genomic_DNA"/>
</dbReference>
<evidence type="ECO:0000259" key="10">
    <source>
        <dbReference type="Pfam" id="PF13086"/>
    </source>
</evidence>
<dbReference type="InterPro" id="IPR048761">
    <property type="entry name" value="SMUBP-2_HCS1_1B"/>
</dbReference>
<evidence type="ECO:0000256" key="5">
    <source>
        <dbReference type="ARBA" id="ARBA00022741"/>
    </source>
</evidence>
<dbReference type="GO" id="GO:0043139">
    <property type="term" value="F:5'-3' DNA helicase activity"/>
    <property type="evidence" value="ECO:0007669"/>
    <property type="project" value="TreeGrafter"/>
</dbReference>
<evidence type="ECO:0000259" key="12">
    <source>
        <dbReference type="Pfam" id="PF21138"/>
    </source>
</evidence>
<dbReference type="GO" id="GO:0003723">
    <property type="term" value="F:RNA binding"/>
    <property type="evidence" value="ECO:0007669"/>
    <property type="project" value="InterPro"/>
</dbReference>
<gene>
    <name evidence="13" type="primary">recD2_2</name>
    <name evidence="13" type="ORF">EC9_52680</name>
</gene>
<dbReference type="InterPro" id="IPR041679">
    <property type="entry name" value="DNA2/NAM7-like_C"/>
</dbReference>
<name>A0A517M861_9BACT</name>
<dbReference type="Proteomes" id="UP000319557">
    <property type="component" value="Chromosome"/>
</dbReference>
<dbReference type="AlphaFoldDB" id="A0A517M861"/>
<evidence type="ECO:0000256" key="3">
    <source>
        <dbReference type="ARBA" id="ARBA00012551"/>
    </source>
</evidence>
<feature type="domain" description="DNA2/NAM7 helicase-like C-terminal" evidence="11">
    <location>
        <begin position="389"/>
        <end position="581"/>
    </location>
</feature>
<organism evidence="13 14">
    <name type="scientific">Rosistilla ulvae</name>
    <dbReference type="NCBI Taxonomy" id="1930277"/>
    <lineage>
        <taxon>Bacteria</taxon>
        <taxon>Pseudomonadati</taxon>
        <taxon>Planctomycetota</taxon>
        <taxon>Planctomycetia</taxon>
        <taxon>Pirellulales</taxon>
        <taxon>Pirellulaceae</taxon>
        <taxon>Rosistilla</taxon>
    </lineage>
</organism>
<dbReference type="GO" id="GO:0005524">
    <property type="term" value="F:ATP binding"/>
    <property type="evidence" value="ECO:0007669"/>
    <property type="project" value="UniProtKB-KW"/>
</dbReference>
<evidence type="ECO:0000256" key="6">
    <source>
        <dbReference type="ARBA" id="ARBA00022801"/>
    </source>
</evidence>
<reference evidence="13 14" key="1">
    <citation type="submission" date="2019-02" db="EMBL/GenBank/DDBJ databases">
        <title>Deep-cultivation of Planctomycetes and their phenomic and genomic characterization uncovers novel biology.</title>
        <authorList>
            <person name="Wiegand S."/>
            <person name="Jogler M."/>
            <person name="Boedeker C."/>
            <person name="Pinto D."/>
            <person name="Vollmers J."/>
            <person name="Rivas-Marin E."/>
            <person name="Kohn T."/>
            <person name="Peeters S.H."/>
            <person name="Heuer A."/>
            <person name="Rast P."/>
            <person name="Oberbeckmann S."/>
            <person name="Bunk B."/>
            <person name="Jeske O."/>
            <person name="Meyerdierks A."/>
            <person name="Storesund J.E."/>
            <person name="Kallscheuer N."/>
            <person name="Luecker S."/>
            <person name="Lage O.M."/>
            <person name="Pohl T."/>
            <person name="Merkel B.J."/>
            <person name="Hornburger P."/>
            <person name="Mueller R.-W."/>
            <person name="Bruemmer F."/>
            <person name="Labrenz M."/>
            <person name="Spormann A.M."/>
            <person name="Op den Camp H."/>
            <person name="Overmann J."/>
            <person name="Amann R."/>
            <person name="Jetten M.S.M."/>
            <person name="Mascher T."/>
            <person name="Medema M.H."/>
            <person name="Devos D.P."/>
            <person name="Kaster A.-K."/>
            <person name="Ovreas L."/>
            <person name="Rohde M."/>
            <person name="Galperin M.Y."/>
            <person name="Jogler C."/>
        </authorList>
    </citation>
    <scope>NUCLEOTIDE SEQUENCE [LARGE SCALE GENOMIC DNA]</scope>
    <source>
        <strain evidence="13 14">EC9</strain>
    </source>
</reference>
<dbReference type="InterPro" id="IPR027417">
    <property type="entry name" value="P-loop_NTPase"/>
</dbReference>
<dbReference type="CDD" id="cd18044">
    <property type="entry name" value="DEXXQc_SMUBP2"/>
    <property type="match status" value="1"/>
</dbReference>
<keyword evidence="14" id="KW-1185">Reference proteome</keyword>
<evidence type="ECO:0000256" key="2">
    <source>
        <dbReference type="ARBA" id="ARBA00007913"/>
    </source>
</evidence>
<dbReference type="InterPro" id="IPR050534">
    <property type="entry name" value="Coronavir_polyprotein_1ab"/>
</dbReference>
<dbReference type="InterPro" id="IPR041677">
    <property type="entry name" value="DNA2/NAM7_AAA_11"/>
</dbReference>
<protein>
    <recommendedName>
        <fullName evidence="3">DNA helicase</fullName>
        <ecNumber evidence="3">3.6.4.12</ecNumber>
    </recommendedName>
</protein>
<evidence type="ECO:0000256" key="4">
    <source>
        <dbReference type="ARBA" id="ARBA00022490"/>
    </source>
</evidence>
<dbReference type="Pfam" id="PF13086">
    <property type="entry name" value="AAA_11"/>
    <property type="match status" value="1"/>
</dbReference>
<dbReference type="Pfam" id="PF21138">
    <property type="entry name" value="SMUBP-2_HCS1_1B"/>
    <property type="match status" value="1"/>
</dbReference>
<dbReference type="PANTHER" id="PTHR43788:SF8">
    <property type="entry name" value="DNA-BINDING PROTEIN SMUBP-2"/>
    <property type="match status" value="1"/>
</dbReference>
<feature type="region of interest" description="Disordered" evidence="9">
    <location>
        <begin position="1"/>
        <end position="21"/>
    </location>
</feature>
<evidence type="ECO:0000256" key="9">
    <source>
        <dbReference type="SAM" id="MobiDB-lite"/>
    </source>
</evidence>
<dbReference type="EC" id="3.6.4.12" evidence="3"/>